<gene>
    <name evidence="5" type="ORF">TTRE_0000420401</name>
</gene>
<feature type="domain" description="Galectin" evidence="4">
    <location>
        <begin position="4"/>
        <end position="138"/>
    </location>
</feature>
<proteinExistence type="predicted"/>
<organism evidence="5 6">
    <name type="scientific">Trichuris trichiura</name>
    <name type="common">Whipworm</name>
    <name type="synonym">Trichocephalus trichiurus</name>
    <dbReference type="NCBI Taxonomy" id="36087"/>
    <lineage>
        <taxon>Eukaryota</taxon>
        <taxon>Metazoa</taxon>
        <taxon>Ecdysozoa</taxon>
        <taxon>Nematoda</taxon>
        <taxon>Enoplea</taxon>
        <taxon>Dorylaimia</taxon>
        <taxon>Trichinellida</taxon>
        <taxon>Trichuridae</taxon>
        <taxon>Trichuris</taxon>
    </lineage>
</organism>
<sequence>MENVFVKKLDSCDNGLIIRIAGEVPEDARWFAINLQNGTVMHPRSDIVLHISPRFDGAFFRVVRNSLVNERWGNEETAGHFPFKLGEQFEVLILVEHEGYKIAVNGEHYAEYRHRLPFATVNAIVIDGDVTLYAVETQAVLKTVPSAPVEDHYADSSTTATAHPGLPGSVPPAAPPPYPVPSFTPPYPIPHGYPVPQARWACGLGNQAPVPPYPPYPVSIPRTNENPQFEADSASPMPIPENSPIPRKRLSLFKAAGIGAAAGLGAYALGQLTYPGIANFGEHILEARGAHQCDEEHTKWGSSDSDSSEED</sequence>
<dbReference type="GO" id="GO:0016936">
    <property type="term" value="F:galactoside binding"/>
    <property type="evidence" value="ECO:0007669"/>
    <property type="project" value="TreeGrafter"/>
</dbReference>
<evidence type="ECO:0000256" key="2">
    <source>
        <dbReference type="RuleBase" id="RU102079"/>
    </source>
</evidence>
<evidence type="ECO:0000313" key="5">
    <source>
        <dbReference type="EMBL" id="CDW55930.1"/>
    </source>
</evidence>
<dbReference type="GO" id="GO:0030246">
    <property type="term" value="F:carbohydrate binding"/>
    <property type="evidence" value="ECO:0007669"/>
    <property type="project" value="UniProtKB-UniRule"/>
</dbReference>
<evidence type="ECO:0000259" key="4">
    <source>
        <dbReference type="PROSITE" id="PS51304"/>
    </source>
</evidence>
<evidence type="ECO:0000256" key="3">
    <source>
        <dbReference type="SAM" id="MobiDB-lite"/>
    </source>
</evidence>
<accession>A0A077ZBA2</accession>
<protein>
    <recommendedName>
        <fullName evidence="2">Galectin</fullName>
    </recommendedName>
</protein>
<dbReference type="InterPro" id="IPR001079">
    <property type="entry name" value="Galectin_CRD"/>
</dbReference>
<feature type="region of interest" description="Disordered" evidence="3">
    <location>
        <begin position="151"/>
        <end position="173"/>
    </location>
</feature>
<dbReference type="PANTHER" id="PTHR11346:SF176">
    <property type="entry name" value="32 KDA BETA-GALACTOSIDE-BINDING LECTIN LEC-3"/>
    <property type="match status" value="1"/>
</dbReference>
<dbReference type="InterPro" id="IPR013320">
    <property type="entry name" value="ConA-like_dom_sf"/>
</dbReference>
<keyword evidence="6" id="KW-1185">Reference proteome</keyword>
<keyword evidence="1 2" id="KW-0430">Lectin</keyword>
<evidence type="ECO:0000313" key="6">
    <source>
        <dbReference type="Proteomes" id="UP000030665"/>
    </source>
</evidence>
<dbReference type="CDD" id="cd00070">
    <property type="entry name" value="GLECT"/>
    <property type="match status" value="1"/>
</dbReference>
<dbReference type="SMART" id="SM00276">
    <property type="entry name" value="GLECT"/>
    <property type="match status" value="1"/>
</dbReference>
<dbReference type="Gene3D" id="2.60.120.200">
    <property type="match status" value="1"/>
</dbReference>
<name>A0A077ZBA2_TRITR</name>
<dbReference type="InterPro" id="IPR044156">
    <property type="entry name" value="Galectin-like"/>
</dbReference>
<dbReference type="Pfam" id="PF00337">
    <property type="entry name" value="Gal-bind_lectin"/>
    <property type="match status" value="1"/>
</dbReference>
<dbReference type="PANTHER" id="PTHR11346">
    <property type="entry name" value="GALECTIN"/>
    <property type="match status" value="1"/>
</dbReference>
<dbReference type="OrthoDB" id="6251307at2759"/>
<dbReference type="Proteomes" id="UP000030665">
    <property type="component" value="Unassembled WGS sequence"/>
</dbReference>
<reference evidence="5" key="1">
    <citation type="submission" date="2014-01" db="EMBL/GenBank/DDBJ databases">
        <authorList>
            <person name="Aslett M."/>
        </authorList>
    </citation>
    <scope>NUCLEOTIDE SEQUENCE</scope>
</reference>
<dbReference type="SUPFAM" id="SSF49899">
    <property type="entry name" value="Concanavalin A-like lectins/glucanases"/>
    <property type="match status" value="1"/>
</dbReference>
<dbReference type="STRING" id="36087.A0A077ZBA2"/>
<dbReference type="EMBL" id="HG805993">
    <property type="protein sequence ID" value="CDW55930.1"/>
    <property type="molecule type" value="Genomic_DNA"/>
</dbReference>
<dbReference type="AlphaFoldDB" id="A0A077ZBA2"/>
<dbReference type="PROSITE" id="PS51304">
    <property type="entry name" value="GALECTIN"/>
    <property type="match status" value="1"/>
</dbReference>
<evidence type="ECO:0000256" key="1">
    <source>
        <dbReference type="ARBA" id="ARBA00022734"/>
    </source>
</evidence>
<reference evidence="5" key="2">
    <citation type="submission" date="2014-03" db="EMBL/GenBank/DDBJ databases">
        <title>The whipworm genome and dual-species transcriptomics of an intimate host-pathogen interaction.</title>
        <authorList>
            <person name="Foth B.J."/>
            <person name="Tsai I.J."/>
            <person name="Reid A.J."/>
            <person name="Bancroft A.J."/>
            <person name="Nichol S."/>
            <person name="Tracey A."/>
            <person name="Holroyd N."/>
            <person name="Cotton J.A."/>
            <person name="Stanley E.J."/>
            <person name="Zarowiecki M."/>
            <person name="Liu J.Z."/>
            <person name="Huckvale T."/>
            <person name="Cooper P.J."/>
            <person name="Grencis R.K."/>
            <person name="Berriman M."/>
        </authorList>
    </citation>
    <scope>NUCLEOTIDE SEQUENCE [LARGE SCALE GENOMIC DNA]</scope>
</reference>
<dbReference type="SMART" id="SM00908">
    <property type="entry name" value="Gal-bind_lectin"/>
    <property type="match status" value="1"/>
</dbReference>